<reference evidence="2" key="1">
    <citation type="journal article" date="2016" name="Nat. Genet.">
        <title>A high-quality carrot genome assembly provides new insights into carotenoid accumulation and asterid genome evolution.</title>
        <authorList>
            <person name="Iorizzo M."/>
            <person name="Ellison S."/>
            <person name="Senalik D."/>
            <person name="Zeng P."/>
            <person name="Satapoomin P."/>
            <person name="Huang J."/>
            <person name="Bowman M."/>
            <person name="Iovene M."/>
            <person name="Sanseverino W."/>
            <person name="Cavagnaro P."/>
            <person name="Yildiz M."/>
            <person name="Macko-Podgorni A."/>
            <person name="Moranska E."/>
            <person name="Grzebelus E."/>
            <person name="Grzebelus D."/>
            <person name="Ashrafi H."/>
            <person name="Zheng Z."/>
            <person name="Cheng S."/>
            <person name="Spooner D."/>
            <person name="Van Deynze A."/>
            <person name="Simon P."/>
        </authorList>
    </citation>
    <scope>NUCLEOTIDE SEQUENCE</scope>
    <source>
        <tissue evidence="2">Leaf</tissue>
    </source>
</reference>
<feature type="compositionally biased region" description="Basic residues" evidence="1">
    <location>
        <begin position="1014"/>
        <end position="1025"/>
    </location>
</feature>
<feature type="region of interest" description="Disordered" evidence="1">
    <location>
        <begin position="691"/>
        <end position="729"/>
    </location>
</feature>
<evidence type="ECO:0000313" key="2">
    <source>
        <dbReference type="EMBL" id="WOH06741.1"/>
    </source>
</evidence>
<dbReference type="Gramene" id="KZM92369">
    <property type="protein sequence ID" value="KZM92369"/>
    <property type="gene ID" value="DCAR_020266"/>
</dbReference>
<dbReference type="AlphaFoldDB" id="A0A161YH08"/>
<sequence length="1250" mass="138461">MLEISRKGKQLKKAACGTCGGKPLVDGIESESASMLSTVDLELSSFINPDLTWKKVKKGCRTTTRRSRKLVDQKSNVGAKSGNKSSERDQDSSVTESEKLGVAVLGRRFAEKVVDVPIKKRRFSVRPPSPPPRTPSLDHEGSLSPQLQTPSPHSIESEQLVDTRTSAAGLKFEDKVEIRKSNKSEITNAGIDNDDDFSGIELLAAAACGSSIDNDVKLETFAVKESAKADAVGFHDAAIPLKESIASSGASHFSDKDLVNEDDMGESAVNEIAAVSKNENGGVVRNRAHWDLNTVMEAWEEPDDVTPDNSLINCSEIAPGGIHFEKLNVENSLVQSNEKDVLGHTERLEQSGMCKVVPSNVESNKELADDTELAAIRSCFKEDASKTCSSLEGTCAEKQYVTTSERLQEASNFAVHATITSIPVTTTEALGNHLFTKSQHTARIDVSEEKMHAFNSEIEQVGEVSCGTSVDKNKKLLSGCSQVVKLEISTPNLMPPNNIGHAIVDTQIKDCNAFENTHGSPNSKTSPRQVISTVTYKTSDVNFTGELDRACQFHPSPKGEALSASSTSVVVGEVKLQADKAPAAENDASDVALQHGPMNLFDKSDNFPIKIDQNHNVGDYYDSYGKDGKQVNLDHVSEYEAGYDSSFEDGELREPGVYTWEENDMEGETEYVDYGSEYGDGDDFNTVNSKSANADNGQDGYQTSRKGTLLGKNDEIDKGGTGRNRSGVTGDSVKSFDQCFSGGALNGNHSACMKTEIGGDQFNAHLEYRVAVADGKVAGFDDKGLYGEFGPRDFRGKLSSFSKGPSPYDALERKTSLDVHRNRFDNSNYSYSRGERNFGPEKSMGRGRFSMKPLGSRNDTDGRWVDSPSSYRDTRTRYPHSYRGPDSHAYSRPRDSNATSGTKIGGFKRDDGRRPINYSSNNGPYRTFMGRRSPAEGEDSYFGRHGSPPVRDIGQDRSRGRSGRYVQGIRRVPRDDYNEDVPDDASLRPPRRQPYFSRRERGFSPNYGSGQFFRSRRNSCSRSRTRSPVAWNSQRERNMNTRRHSPDFRSDARMERIRPAFPKTSYGADNDELYVSPPRTRVSPNSKPRWLNDGNYMDDHFRDRRSPVRLFRQRSQRLESVGYSGRKSDGIFQPNVRRGRFQQVSSTGRGLDLEGSDIEKSKPDDRHEINHRVRRYDASGAVRRFRYDADNGFEARDGHKDGFRRTIKRDSPKDGAGEERGPRYNSNMMYASGSCAGQRDFNEDAAIGEE</sequence>
<reference evidence="2" key="2">
    <citation type="submission" date="2022-03" db="EMBL/GenBank/DDBJ databases">
        <title>Draft title - Genomic analysis of global carrot germplasm unveils the trajectory of domestication and the origin of high carotenoid orange carrot.</title>
        <authorList>
            <person name="Iorizzo M."/>
            <person name="Ellison S."/>
            <person name="Senalik D."/>
            <person name="Macko-Podgorni A."/>
            <person name="Grzebelus D."/>
            <person name="Bostan H."/>
            <person name="Rolling W."/>
            <person name="Curaba J."/>
            <person name="Simon P."/>
        </authorList>
    </citation>
    <scope>NUCLEOTIDE SEQUENCE</scope>
    <source>
        <tissue evidence="2">Leaf</tissue>
    </source>
</reference>
<feature type="compositionally biased region" description="Basic and acidic residues" evidence="1">
    <location>
        <begin position="85"/>
        <end position="97"/>
    </location>
</feature>
<feature type="compositionally biased region" description="Polar residues" evidence="1">
    <location>
        <begin position="691"/>
        <end position="706"/>
    </location>
</feature>
<feature type="region of interest" description="Disordered" evidence="1">
    <location>
        <begin position="1062"/>
        <end position="1093"/>
    </location>
</feature>
<feature type="region of interest" description="Disordered" evidence="1">
    <location>
        <begin position="1144"/>
        <end position="1163"/>
    </location>
</feature>
<protein>
    <submittedName>
        <fullName evidence="2">Uncharacterized protein</fullName>
    </submittedName>
</protein>
<proteinExistence type="predicted"/>
<keyword evidence="3" id="KW-1185">Reference proteome</keyword>
<dbReference type="PANTHER" id="PTHR34536">
    <property type="entry name" value="DENTIN SIALOPHOSPHOPROTEIN-LIKE PROTEIN"/>
    <property type="match status" value="1"/>
</dbReference>
<dbReference type="OMA" id="GGNRMTS"/>
<feature type="region of interest" description="Disordered" evidence="1">
    <location>
        <begin position="62"/>
        <end position="97"/>
    </location>
</feature>
<evidence type="ECO:0000313" key="3">
    <source>
        <dbReference type="Proteomes" id="UP000077755"/>
    </source>
</evidence>
<name>A0A161YH08_DAUCS</name>
<accession>A0A161YH08</accession>
<feature type="region of interest" description="Disordered" evidence="1">
    <location>
        <begin position="824"/>
        <end position="1030"/>
    </location>
</feature>
<organism evidence="2 3">
    <name type="scientific">Daucus carota subsp. sativus</name>
    <name type="common">Carrot</name>
    <dbReference type="NCBI Taxonomy" id="79200"/>
    <lineage>
        <taxon>Eukaryota</taxon>
        <taxon>Viridiplantae</taxon>
        <taxon>Streptophyta</taxon>
        <taxon>Embryophyta</taxon>
        <taxon>Tracheophyta</taxon>
        <taxon>Spermatophyta</taxon>
        <taxon>Magnoliopsida</taxon>
        <taxon>eudicotyledons</taxon>
        <taxon>Gunneridae</taxon>
        <taxon>Pentapetalae</taxon>
        <taxon>asterids</taxon>
        <taxon>campanulids</taxon>
        <taxon>Apiales</taxon>
        <taxon>Apiaceae</taxon>
        <taxon>Apioideae</taxon>
        <taxon>Scandiceae</taxon>
        <taxon>Daucinae</taxon>
        <taxon>Daucus</taxon>
        <taxon>Daucus sect. Daucus</taxon>
    </lineage>
</organism>
<dbReference type="PANTHER" id="PTHR34536:SF6">
    <property type="entry name" value="DENTIN SIALOPHOSPHOPROTEIN-LIKE PROTEIN"/>
    <property type="match status" value="1"/>
</dbReference>
<feature type="region of interest" description="Disordered" evidence="1">
    <location>
        <begin position="122"/>
        <end position="160"/>
    </location>
</feature>
<feature type="region of interest" description="Disordered" evidence="1">
    <location>
        <begin position="1196"/>
        <end position="1250"/>
    </location>
</feature>
<feature type="compositionally biased region" description="Polar residues" evidence="1">
    <location>
        <begin position="143"/>
        <end position="154"/>
    </location>
</feature>
<feature type="compositionally biased region" description="Basic and acidic residues" evidence="1">
    <location>
        <begin position="1196"/>
        <end position="1222"/>
    </location>
</feature>
<feature type="compositionally biased region" description="Polar residues" evidence="1">
    <location>
        <begin position="73"/>
        <end position="84"/>
    </location>
</feature>
<evidence type="ECO:0000256" key="1">
    <source>
        <dbReference type="SAM" id="MobiDB-lite"/>
    </source>
</evidence>
<dbReference type="Proteomes" id="UP000077755">
    <property type="component" value="Chromosome 6"/>
</dbReference>
<gene>
    <name evidence="2" type="ORF">DCAR_0626169</name>
</gene>
<dbReference type="EMBL" id="CP093348">
    <property type="protein sequence ID" value="WOH06741.1"/>
    <property type="molecule type" value="Genomic_DNA"/>
</dbReference>